<dbReference type="HAMAP" id="MF_01576">
    <property type="entry name" value="THF_DHG_CYH"/>
    <property type="match status" value="1"/>
</dbReference>
<dbReference type="InterPro" id="IPR020630">
    <property type="entry name" value="THF_DH/CycHdrlase_cat_dom"/>
</dbReference>
<keyword evidence="13" id="KW-1185">Reference proteome</keyword>
<feature type="binding site" evidence="9">
    <location>
        <position position="217"/>
    </location>
    <ligand>
        <name>NADP(+)</name>
        <dbReference type="ChEBI" id="CHEBI:58349"/>
    </ligand>
</feature>
<dbReference type="RefSeq" id="WP_260762944.1">
    <property type="nucleotide sequence ID" value="NZ_CP045921.1"/>
</dbReference>
<dbReference type="KEGG" id="mama:GII36_04580"/>
<evidence type="ECO:0000256" key="2">
    <source>
        <dbReference type="ARBA" id="ARBA00022563"/>
    </source>
</evidence>
<evidence type="ECO:0000313" key="13">
    <source>
        <dbReference type="Proteomes" id="UP001059824"/>
    </source>
</evidence>
<feature type="domain" description="Tetrahydrofolate dehydrogenase/cyclohydrolase catalytic" evidence="10">
    <location>
        <begin position="4"/>
        <end position="116"/>
    </location>
</feature>
<dbReference type="EC" id="1.5.1.5" evidence="9"/>
<comment type="subunit">
    <text evidence="9">Homodimer.</text>
</comment>
<evidence type="ECO:0000313" key="12">
    <source>
        <dbReference type="EMBL" id="QHN43103.1"/>
    </source>
</evidence>
<dbReference type="InterPro" id="IPR036291">
    <property type="entry name" value="NAD(P)-bd_dom_sf"/>
</dbReference>
<dbReference type="GO" id="GO:0009086">
    <property type="term" value="P:methionine biosynthetic process"/>
    <property type="evidence" value="ECO:0007669"/>
    <property type="project" value="UniProtKB-KW"/>
</dbReference>
<evidence type="ECO:0000256" key="7">
    <source>
        <dbReference type="ARBA" id="ARBA00023167"/>
    </source>
</evidence>
<dbReference type="Proteomes" id="UP001059824">
    <property type="component" value="Chromosome"/>
</dbReference>
<comment type="catalytic activity">
    <reaction evidence="9">
        <text>(6R)-5,10-methylene-5,6,7,8-tetrahydrofolate + NADP(+) = (6R)-5,10-methenyltetrahydrofolate + NADPH</text>
        <dbReference type="Rhea" id="RHEA:22812"/>
        <dbReference type="ChEBI" id="CHEBI:15636"/>
        <dbReference type="ChEBI" id="CHEBI:57455"/>
        <dbReference type="ChEBI" id="CHEBI:57783"/>
        <dbReference type="ChEBI" id="CHEBI:58349"/>
        <dbReference type="EC" id="1.5.1.5"/>
    </reaction>
</comment>
<evidence type="ECO:0000256" key="3">
    <source>
        <dbReference type="ARBA" id="ARBA00022755"/>
    </source>
</evidence>
<keyword evidence="3 9" id="KW-0658">Purine biosynthesis</keyword>
<dbReference type="InterPro" id="IPR020631">
    <property type="entry name" value="THF_DH/CycHdrlase_NAD-bd_dom"/>
</dbReference>
<keyword evidence="5 9" id="KW-0521">NADP</keyword>
<dbReference type="InterPro" id="IPR046346">
    <property type="entry name" value="Aminoacid_DH-like_N_sf"/>
</dbReference>
<dbReference type="GO" id="GO:0004477">
    <property type="term" value="F:methenyltetrahydrofolate cyclohydrolase activity"/>
    <property type="evidence" value="ECO:0007669"/>
    <property type="project" value="UniProtKB-UniRule"/>
</dbReference>
<dbReference type="UniPathway" id="UPA00193"/>
<keyword evidence="4 9" id="KW-0378">Hydrolase</keyword>
<organism evidence="12 13">
    <name type="scientific">Candidatus Mycosynbacter amalyticus</name>
    <dbReference type="NCBI Taxonomy" id="2665156"/>
    <lineage>
        <taxon>Bacteria</taxon>
        <taxon>Candidatus Saccharimonadota</taxon>
        <taxon>Candidatus Saccharimonadota incertae sedis</taxon>
        <taxon>Candidatus Mycosynbacter</taxon>
    </lineage>
</organism>
<evidence type="ECO:0000259" key="10">
    <source>
        <dbReference type="Pfam" id="PF00763"/>
    </source>
</evidence>
<keyword evidence="6 9" id="KW-0560">Oxidoreductase</keyword>
<dbReference type="InterPro" id="IPR000672">
    <property type="entry name" value="THF_DH/CycHdrlase"/>
</dbReference>
<dbReference type="Pfam" id="PF02882">
    <property type="entry name" value="THF_DHG_CYH_C"/>
    <property type="match status" value="1"/>
</dbReference>
<keyword evidence="9" id="KW-0028">Amino-acid biosynthesis</keyword>
<dbReference type="GO" id="GO:0000105">
    <property type="term" value="P:L-histidine biosynthetic process"/>
    <property type="evidence" value="ECO:0007669"/>
    <property type="project" value="UniProtKB-KW"/>
</dbReference>
<dbReference type="EMBL" id="CP045921">
    <property type="protein sequence ID" value="QHN43103.1"/>
    <property type="molecule type" value="Genomic_DNA"/>
</dbReference>
<dbReference type="GO" id="GO:0035999">
    <property type="term" value="P:tetrahydrofolate interconversion"/>
    <property type="evidence" value="ECO:0007669"/>
    <property type="project" value="UniProtKB-UniRule"/>
</dbReference>
<comment type="pathway">
    <text evidence="1 9">One-carbon metabolism; tetrahydrofolate interconversion.</text>
</comment>
<dbReference type="Gene3D" id="3.40.50.720">
    <property type="entry name" value="NAD(P)-binding Rossmann-like Domain"/>
    <property type="match status" value="1"/>
</dbReference>
<dbReference type="PANTHER" id="PTHR48099:SF5">
    <property type="entry name" value="C-1-TETRAHYDROFOLATE SYNTHASE, CYTOPLASMIC"/>
    <property type="match status" value="1"/>
</dbReference>
<evidence type="ECO:0000256" key="6">
    <source>
        <dbReference type="ARBA" id="ARBA00023002"/>
    </source>
</evidence>
<keyword evidence="8 9" id="KW-0511">Multifunctional enzyme</keyword>
<keyword evidence="7 9" id="KW-0486">Methionine biosynthesis</keyword>
<dbReference type="SUPFAM" id="SSF53223">
    <property type="entry name" value="Aminoacid dehydrogenase-like, N-terminal domain"/>
    <property type="match status" value="1"/>
</dbReference>
<accession>A0A857MKL8</accession>
<comment type="function">
    <text evidence="9">Catalyzes the oxidation of 5,10-methylenetetrahydrofolate to 5,10-methenyltetrahydrofolate and then the hydrolysis of 5,10-methenyltetrahydrofolate to 10-formyltetrahydrofolate.</text>
</comment>
<dbReference type="AlphaFoldDB" id="A0A857MKL8"/>
<dbReference type="EC" id="3.5.4.9" evidence="9"/>
<reference evidence="12" key="1">
    <citation type="journal article" date="2021" name="Nat. Microbiol.">
        <title>Cocultivation of an ultrasmall environmental parasitic bacterium with lytic ability against bacteria associated with wastewater foams.</title>
        <authorList>
            <person name="Batinovic S."/>
            <person name="Rose J.J.A."/>
            <person name="Ratcliffe J."/>
            <person name="Seviour R.J."/>
            <person name="Petrovski S."/>
        </authorList>
    </citation>
    <scope>NUCLEOTIDE SEQUENCE</scope>
    <source>
        <strain evidence="12">JR1</strain>
    </source>
</reference>
<dbReference type="GO" id="GO:0004488">
    <property type="term" value="F:methylenetetrahydrofolate dehydrogenase (NADP+) activity"/>
    <property type="evidence" value="ECO:0007669"/>
    <property type="project" value="UniProtKB-UniRule"/>
</dbReference>
<keyword evidence="9" id="KW-0368">Histidine biosynthesis</keyword>
<dbReference type="SUPFAM" id="SSF51735">
    <property type="entry name" value="NAD(P)-binding Rossmann-fold domains"/>
    <property type="match status" value="1"/>
</dbReference>
<feature type="binding site" evidence="9">
    <location>
        <begin position="150"/>
        <end position="152"/>
    </location>
    <ligand>
        <name>NADP(+)</name>
        <dbReference type="ChEBI" id="CHEBI:58349"/>
    </ligand>
</feature>
<dbReference type="Pfam" id="PF00763">
    <property type="entry name" value="THF_DHG_CYH"/>
    <property type="match status" value="1"/>
</dbReference>
<dbReference type="PRINTS" id="PR00085">
    <property type="entry name" value="THFDHDRGNASE"/>
</dbReference>
<sequence>MKLLSGSELVDFIKERQAKQVRNLKQAHHIHPTLAIVRCNTQSDVISTYVRLKQAYGDDIGVEVAVYSETPDSLIARIESLNEDDSVHGVIVQLPVTPADLTEGAIEAVMADKDVDGLSSHAQFDPATPTAILWLLAGYNINLEHVAIVGRGRLVGAPLEKMLRNSGVDVMSYDETSADVLPEELRKAKVIITATGQPGVITADMIAQNAVVVDAGTASEGGVIRGDVAHDVRERQDLTITPERGGVGPLTVAALFDNVLLAARRVAESRQN</sequence>
<evidence type="ECO:0000256" key="5">
    <source>
        <dbReference type="ARBA" id="ARBA00022857"/>
    </source>
</evidence>
<dbReference type="GO" id="GO:0006164">
    <property type="term" value="P:purine nucleotide biosynthetic process"/>
    <property type="evidence" value="ECO:0007669"/>
    <property type="project" value="UniProtKB-KW"/>
</dbReference>
<evidence type="ECO:0000256" key="8">
    <source>
        <dbReference type="ARBA" id="ARBA00023268"/>
    </source>
</evidence>
<evidence type="ECO:0000256" key="4">
    <source>
        <dbReference type="ARBA" id="ARBA00022801"/>
    </source>
</evidence>
<protein>
    <recommendedName>
        <fullName evidence="9">Bifunctional protein FolD</fullName>
    </recommendedName>
    <domain>
        <recommendedName>
            <fullName evidence="9">Methylenetetrahydrofolate dehydrogenase</fullName>
            <ecNumber evidence="9">1.5.1.5</ecNumber>
        </recommendedName>
    </domain>
    <domain>
        <recommendedName>
            <fullName evidence="9">Methenyltetrahydrofolate cyclohydrolase</fullName>
            <ecNumber evidence="9">3.5.4.9</ecNumber>
        </recommendedName>
    </domain>
</protein>
<evidence type="ECO:0000259" key="11">
    <source>
        <dbReference type="Pfam" id="PF02882"/>
    </source>
</evidence>
<feature type="domain" description="Tetrahydrofolate dehydrogenase/cyclohydrolase NAD(P)-binding" evidence="11">
    <location>
        <begin position="126"/>
        <end position="265"/>
    </location>
</feature>
<dbReference type="Gene3D" id="3.40.50.10860">
    <property type="entry name" value="Leucine Dehydrogenase, chain A, domain 1"/>
    <property type="match status" value="1"/>
</dbReference>
<evidence type="ECO:0000256" key="1">
    <source>
        <dbReference type="ARBA" id="ARBA00004777"/>
    </source>
</evidence>
<gene>
    <name evidence="9" type="primary">folD</name>
    <name evidence="12" type="ORF">GII36_04580</name>
</gene>
<comment type="catalytic activity">
    <reaction evidence="9">
        <text>(6R)-5,10-methenyltetrahydrofolate + H2O = (6R)-10-formyltetrahydrofolate + H(+)</text>
        <dbReference type="Rhea" id="RHEA:23700"/>
        <dbReference type="ChEBI" id="CHEBI:15377"/>
        <dbReference type="ChEBI" id="CHEBI:15378"/>
        <dbReference type="ChEBI" id="CHEBI:57455"/>
        <dbReference type="ChEBI" id="CHEBI:195366"/>
        <dbReference type="EC" id="3.5.4.9"/>
    </reaction>
</comment>
<comment type="similarity">
    <text evidence="9">Belongs to the tetrahydrofolate dehydrogenase/cyclohydrolase family.</text>
</comment>
<proteinExistence type="inferred from homology"/>
<evidence type="ECO:0000256" key="9">
    <source>
        <dbReference type="HAMAP-Rule" id="MF_01576"/>
    </source>
</evidence>
<dbReference type="PANTHER" id="PTHR48099">
    <property type="entry name" value="C-1-TETRAHYDROFOLATE SYNTHASE, CYTOPLASMIC-RELATED"/>
    <property type="match status" value="1"/>
</dbReference>
<dbReference type="GO" id="GO:0005829">
    <property type="term" value="C:cytosol"/>
    <property type="evidence" value="ECO:0007669"/>
    <property type="project" value="TreeGrafter"/>
</dbReference>
<keyword evidence="2 9" id="KW-0554">One-carbon metabolism</keyword>
<name>A0A857MKL8_9BACT</name>
<comment type="caution">
    <text evidence="9">Lacks conserved residue(s) required for the propagation of feature annotation.</text>
</comment>